<gene>
    <name evidence="2" type="ORF">GCM10017774_23690</name>
</gene>
<feature type="chain" id="PRO_5045669953" description="Lipoprotein" evidence="1">
    <location>
        <begin position="24"/>
        <end position="103"/>
    </location>
</feature>
<name>A0ABQ3MBJ6_9PSEU</name>
<dbReference type="PROSITE" id="PS51257">
    <property type="entry name" value="PROKAR_LIPOPROTEIN"/>
    <property type="match status" value="1"/>
</dbReference>
<evidence type="ECO:0000313" key="3">
    <source>
        <dbReference type="Proteomes" id="UP000605568"/>
    </source>
</evidence>
<dbReference type="Proteomes" id="UP000605568">
    <property type="component" value="Unassembled WGS sequence"/>
</dbReference>
<sequence length="103" mass="11082">MRKTIVALAGLLALAGCSSNWQGDVGFKVVEFFDHKIDESGAVEKRVRLEPVGSLPEDAEQDHLKGAWVLEHDIAGTVGVEDGVVCAVRYEADATKISKCKKA</sequence>
<protein>
    <recommendedName>
        <fullName evidence="4">Lipoprotein</fullName>
    </recommendedName>
</protein>
<proteinExistence type="predicted"/>
<dbReference type="RefSeq" id="WP_191297926.1">
    <property type="nucleotide sequence ID" value="NZ_BNAR01000003.1"/>
</dbReference>
<evidence type="ECO:0000256" key="1">
    <source>
        <dbReference type="SAM" id="SignalP"/>
    </source>
</evidence>
<organism evidence="2 3">
    <name type="scientific">Lentzea cavernae</name>
    <dbReference type="NCBI Taxonomy" id="2020703"/>
    <lineage>
        <taxon>Bacteria</taxon>
        <taxon>Bacillati</taxon>
        <taxon>Actinomycetota</taxon>
        <taxon>Actinomycetes</taxon>
        <taxon>Pseudonocardiales</taxon>
        <taxon>Pseudonocardiaceae</taxon>
        <taxon>Lentzea</taxon>
    </lineage>
</organism>
<evidence type="ECO:0000313" key="2">
    <source>
        <dbReference type="EMBL" id="GHH36593.1"/>
    </source>
</evidence>
<keyword evidence="1" id="KW-0732">Signal</keyword>
<accession>A0ABQ3MBJ6</accession>
<reference evidence="3" key="1">
    <citation type="journal article" date="2019" name="Int. J. Syst. Evol. Microbiol.">
        <title>The Global Catalogue of Microorganisms (GCM) 10K type strain sequencing project: providing services to taxonomists for standard genome sequencing and annotation.</title>
        <authorList>
            <consortium name="The Broad Institute Genomics Platform"/>
            <consortium name="The Broad Institute Genome Sequencing Center for Infectious Disease"/>
            <person name="Wu L."/>
            <person name="Ma J."/>
        </authorList>
    </citation>
    <scope>NUCLEOTIDE SEQUENCE [LARGE SCALE GENOMIC DNA]</scope>
    <source>
        <strain evidence="3">CGMCC 4.7367</strain>
    </source>
</reference>
<feature type="signal peptide" evidence="1">
    <location>
        <begin position="1"/>
        <end position="23"/>
    </location>
</feature>
<keyword evidence="3" id="KW-1185">Reference proteome</keyword>
<evidence type="ECO:0008006" key="4">
    <source>
        <dbReference type="Google" id="ProtNLM"/>
    </source>
</evidence>
<comment type="caution">
    <text evidence="2">The sequence shown here is derived from an EMBL/GenBank/DDBJ whole genome shotgun (WGS) entry which is preliminary data.</text>
</comment>
<dbReference type="EMBL" id="BNAR01000003">
    <property type="protein sequence ID" value="GHH36593.1"/>
    <property type="molecule type" value="Genomic_DNA"/>
</dbReference>